<organism evidence="1">
    <name type="scientific">Schistosoma japonicum</name>
    <name type="common">Blood fluke</name>
    <dbReference type="NCBI Taxonomy" id="6182"/>
    <lineage>
        <taxon>Eukaryota</taxon>
        <taxon>Metazoa</taxon>
        <taxon>Spiralia</taxon>
        <taxon>Lophotrochozoa</taxon>
        <taxon>Platyhelminthes</taxon>
        <taxon>Trematoda</taxon>
        <taxon>Digenea</taxon>
        <taxon>Strigeidida</taxon>
        <taxon>Schistosomatoidea</taxon>
        <taxon>Schistosomatidae</taxon>
        <taxon>Schistosoma</taxon>
    </lineage>
</organism>
<evidence type="ECO:0000313" key="1">
    <source>
        <dbReference type="EMBL" id="AAW25570.1"/>
    </source>
</evidence>
<sequence>MSTSIECIKCFDDTSANFDDLIFKFSSPLPKFGAFSDTAELHQTLAHAELTICGIRAYYNLIQEICRQSVTLAKCIGLGLDHKQLLLFNATLPKELDHLNTQKIFNHAAHLTSLFAEHTRKLATKISDIEQILS</sequence>
<proteinExistence type="evidence at transcript level"/>
<reference evidence="1" key="2">
    <citation type="journal article" date="2006" name="PLoS Pathog.">
        <title>New perspectives on host-parasite interplay by comparative transcriptomic and proteomic analyses of Schistosoma japonicum.</title>
        <authorList>
            <person name="Liu F."/>
            <person name="Lu J."/>
            <person name="Hu W."/>
            <person name="Wang S.Y."/>
            <person name="Cui S.J."/>
            <person name="Chi M."/>
            <person name="Yan Q."/>
            <person name="Wang X.R."/>
            <person name="Song H.D."/>
            <person name="Xu X.N."/>
            <person name="Wang J.J."/>
            <person name="Zhang X.L."/>
            <person name="Zhang X."/>
            <person name="Wang Z.Q."/>
            <person name="Xue C.L."/>
            <person name="Brindley P.J."/>
            <person name="McManus D.P."/>
            <person name="Yang P.Y."/>
            <person name="Feng Z."/>
            <person name="Chen Z."/>
            <person name="Han Z.G."/>
        </authorList>
    </citation>
    <scope>NUCLEOTIDE SEQUENCE</scope>
</reference>
<dbReference type="EMBL" id="AY813838">
    <property type="protein sequence ID" value="AAW25570.1"/>
    <property type="molecule type" value="mRNA"/>
</dbReference>
<dbReference type="AlphaFoldDB" id="Q5DF36"/>
<protein>
    <submittedName>
        <fullName evidence="1">SJCHGC02407 protein</fullName>
    </submittedName>
</protein>
<accession>Q5DF36</accession>
<name>Q5DF36_SCHJA</name>
<reference evidence="1" key="1">
    <citation type="submission" date="2004-11" db="EMBL/GenBank/DDBJ databases">
        <title>The full-length cDNA sequences of Schistosoma japonicum genes.</title>
        <authorList>
            <person name="Han Z."/>
        </authorList>
    </citation>
    <scope>NUCLEOTIDE SEQUENCE</scope>
</reference>